<dbReference type="PANTHER" id="PTHR42895">
    <property type="entry name" value="IRON-SULFUR CLUSTER-BINDING PROTEIN-RELATED"/>
    <property type="match status" value="1"/>
</dbReference>
<sequence length="112" mass="12530">ANGAISSAWCLLLKQRQMTPEQIDKIVIAGAFGNYIRAASMMALGTIPAIDEDRVQFIGNGSLEGVREFLLNKKLRKVTQELASRSELVELASDPQFQEVFVEHLKLTKRRI</sequence>
<feature type="non-terminal residue" evidence="2">
    <location>
        <position position="1"/>
    </location>
</feature>
<dbReference type="PANTHER" id="PTHR42895:SF1">
    <property type="entry name" value="IRON-SULFUR CLUSTER PROTEIN"/>
    <property type="match status" value="1"/>
</dbReference>
<dbReference type="EMBL" id="DRTD01000302">
    <property type="protein sequence ID" value="HHE54934.1"/>
    <property type="molecule type" value="Genomic_DNA"/>
</dbReference>
<protein>
    <submittedName>
        <fullName evidence="2">DUF4445 domain-containing protein</fullName>
    </submittedName>
</protein>
<comment type="caution">
    <text evidence="2">The sequence shown here is derived from an EMBL/GenBank/DDBJ whole genome shotgun (WGS) entry which is preliminary data.</text>
</comment>
<accession>A0A7V5H329</accession>
<proteinExistence type="predicted"/>
<name>A0A7V5H329_CALAY</name>
<evidence type="ECO:0000313" key="2">
    <source>
        <dbReference type="EMBL" id="HHE54934.1"/>
    </source>
</evidence>
<gene>
    <name evidence="2" type="ORF">ENL21_04075</name>
</gene>
<evidence type="ECO:0000259" key="1">
    <source>
        <dbReference type="Pfam" id="PF14574"/>
    </source>
</evidence>
<dbReference type="Pfam" id="PF14574">
    <property type="entry name" value="RACo_C_ter"/>
    <property type="match status" value="1"/>
</dbReference>
<reference evidence="2" key="1">
    <citation type="journal article" date="2020" name="mSystems">
        <title>Genome- and Community-Level Interaction Insights into Carbon Utilization and Element Cycling Functions of Hydrothermarchaeota in Hydrothermal Sediment.</title>
        <authorList>
            <person name="Zhou Z."/>
            <person name="Liu Y."/>
            <person name="Xu W."/>
            <person name="Pan J."/>
            <person name="Luo Z.H."/>
            <person name="Li M."/>
        </authorList>
    </citation>
    <scope>NUCLEOTIDE SEQUENCE [LARGE SCALE GENOMIC DNA]</scope>
    <source>
        <strain evidence="2">HyVt-76</strain>
    </source>
</reference>
<dbReference type="InterPro" id="IPR052911">
    <property type="entry name" value="Corrinoid_activation_enz"/>
</dbReference>
<dbReference type="AlphaFoldDB" id="A0A7V5H329"/>
<feature type="domain" description="RACo C-terminal" evidence="1">
    <location>
        <begin position="1"/>
        <end position="109"/>
    </location>
</feature>
<organism evidence="2">
    <name type="scientific">Caldithrix abyssi</name>
    <dbReference type="NCBI Taxonomy" id="187145"/>
    <lineage>
        <taxon>Bacteria</taxon>
        <taxon>Pseudomonadati</taxon>
        <taxon>Calditrichota</taxon>
        <taxon>Calditrichia</taxon>
        <taxon>Calditrichales</taxon>
        <taxon>Calditrichaceae</taxon>
        <taxon>Caldithrix</taxon>
    </lineage>
</organism>
<dbReference type="Proteomes" id="UP000886111">
    <property type="component" value="Unassembled WGS sequence"/>
</dbReference>
<dbReference type="InterPro" id="IPR027980">
    <property type="entry name" value="RACo_C"/>
</dbReference>